<reference evidence="2 3" key="1">
    <citation type="submission" date="2020-04" db="EMBL/GenBank/DDBJ databases">
        <title>Genome sequencing of novel species.</title>
        <authorList>
            <person name="Heo J."/>
            <person name="Kim S.-J."/>
            <person name="Kim J.-S."/>
            <person name="Hong S.-B."/>
            <person name="Kwon S.-W."/>
        </authorList>
    </citation>
    <scope>NUCLEOTIDE SEQUENCE [LARGE SCALE GENOMIC DNA]</scope>
    <source>
        <strain evidence="2 3">MFER-1</strain>
    </source>
</reference>
<dbReference type="RefSeq" id="WP_169278030.1">
    <property type="nucleotide sequence ID" value="NZ_CP051680.1"/>
</dbReference>
<evidence type="ECO:0000313" key="2">
    <source>
        <dbReference type="EMBL" id="QJD81724.1"/>
    </source>
</evidence>
<proteinExistence type="predicted"/>
<accession>A0A7Z2ZJM0</accession>
<keyword evidence="3" id="KW-1185">Reference proteome</keyword>
<feature type="transmembrane region" description="Helical" evidence="1">
    <location>
        <begin position="23"/>
        <end position="42"/>
    </location>
</feature>
<keyword evidence="1" id="KW-0472">Membrane</keyword>
<evidence type="ECO:0000313" key="3">
    <source>
        <dbReference type="Proteomes" id="UP000502248"/>
    </source>
</evidence>
<evidence type="ECO:0000256" key="1">
    <source>
        <dbReference type="SAM" id="Phobius"/>
    </source>
</evidence>
<dbReference type="Proteomes" id="UP000502248">
    <property type="component" value="Chromosome"/>
</dbReference>
<dbReference type="AlphaFoldDB" id="A0A7Z2ZJM0"/>
<protein>
    <submittedName>
        <fullName evidence="2">Uncharacterized protein</fullName>
    </submittedName>
</protein>
<organism evidence="2 3">
    <name type="scientific">Cohnella herbarum</name>
    <dbReference type="NCBI Taxonomy" id="2728023"/>
    <lineage>
        <taxon>Bacteria</taxon>
        <taxon>Bacillati</taxon>
        <taxon>Bacillota</taxon>
        <taxon>Bacilli</taxon>
        <taxon>Bacillales</taxon>
        <taxon>Paenibacillaceae</taxon>
        <taxon>Cohnella</taxon>
    </lineage>
</organism>
<gene>
    <name evidence="2" type="ORF">HH215_33595</name>
</gene>
<keyword evidence="1" id="KW-0812">Transmembrane</keyword>
<name>A0A7Z2ZJM0_9BACL</name>
<keyword evidence="1" id="KW-1133">Transmembrane helix</keyword>
<dbReference type="KEGG" id="cheb:HH215_33595"/>
<dbReference type="EMBL" id="CP051680">
    <property type="protein sequence ID" value="QJD81724.1"/>
    <property type="molecule type" value="Genomic_DNA"/>
</dbReference>
<sequence>MFLAETAAKAAEQFQLFGMTNRFWIIILVLVLFLTAILTSSYNEDKTKGL</sequence>